<keyword evidence="7" id="KW-1185">Reference proteome</keyword>
<feature type="compositionally biased region" description="Polar residues" evidence="4">
    <location>
        <begin position="277"/>
        <end position="287"/>
    </location>
</feature>
<dbReference type="SUPFAM" id="SSF52540">
    <property type="entry name" value="P-loop containing nucleoside triphosphate hydrolases"/>
    <property type="match status" value="1"/>
</dbReference>
<evidence type="ECO:0000313" key="7">
    <source>
        <dbReference type="Proteomes" id="UP000009027"/>
    </source>
</evidence>
<feature type="domain" description="ABC transporter" evidence="5">
    <location>
        <begin position="45"/>
        <end position="260"/>
    </location>
</feature>
<dbReference type="SMART" id="SM00382">
    <property type="entry name" value="AAA"/>
    <property type="match status" value="1"/>
</dbReference>
<reference evidence="6 7" key="1">
    <citation type="journal article" date="2012" name="Proc. Natl. Acad. Sci. U.S.A.">
        <title>Antigenic diversity is generated by distinct evolutionary mechanisms in African trypanosome species.</title>
        <authorList>
            <person name="Jackson A.P."/>
            <person name="Berry A."/>
            <person name="Aslett M."/>
            <person name="Allison H.C."/>
            <person name="Burton P."/>
            <person name="Vavrova-Anderson J."/>
            <person name="Brown R."/>
            <person name="Browne H."/>
            <person name="Corton N."/>
            <person name="Hauser H."/>
            <person name="Gamble J."/>
            <person name="Gilderthorp R."/>
            <person name="Marcello L."/>
            <person name="McQuillan J."/>
            <person name="Otto T.D."/>
            <person name="Quail M.A."/>
            <person name="Sanders M.J."/>
            <person name="van Tonder A."/>
            <person name="Ginger M.L."/>
            <person name="Field M.C."/>
            <person name="Barry J.D."/>
            <person name="Hertz-Fowler C."/>
            <person name="Berriman M."/>
        </authorList>
    </citation>
    <scope>NUCLEOTIDE SEQUENCE</scope>
    <source>
        <strain evidence="6 7">Y486</strain>
    </source>
</reference>
<dbReference type="Pfam" id="PF00005">
    <property type="entry name" value="ABC_tran"/>
    <property type="match status" value="1"/>
</dbReference>
<sequence length="320" mass="35651">MRRSMSGSRSKLEVGPWMKHFLRGAETVVNFPFPVPTELPDGCLARVDDVSFNYPGGPVLFKDVNCAIWTDSRITLCGPNGIGKSTLLNLMTGDLDPTSGTVTLNRKLRIGRYNQHFVDKLPLEKTSVGFIQSFGIREEDKARRQLASFGLEGIVHKNQIATLSGGQKARVALAGISAERPHFLLFDEPTNHLDVESIEALCLAIKSFKGGAFVVTHDARLIEETGMQIRLAGEQNVRPFSGTLSDYKKKVRATFEEEEAEMLRKRKQETDEKRTSNRSAGASVSQQSREEERQKHQENVDAAFDMIGKKKKSKKLAKAE</sequence>
<name>F9WV38_TRYVY</name>
<dbReference type="VEuPathDB" id="TriTrypDB:TvY486_0043450"/>
<feature type="compositionally biased region" description="Basic and acidic residues" evidence="4">
    <location>
        <begin position="288"/>
        <end position="299"/>
    </location>
</feature>
<dbReference type="PROSITE" id="PS00211">
    <property type="entry name" value="ABC_TRANSPORTER_1"/>
    <property type="match status" value="1"/>
</dbReference>
<feature type="compositionally biased region" description="Basic residues" evidence="4">
    <location>
        <begin position="309"/>
        <end position="320"/>
    </location>
</feature>
<keyword evidence="3" id="KW-0067">ATP-binding</keyword>
<evidence type="ECO:0000256" key="4">
    <source>
        <dbReference type="SAM" id="MobiDB-lite"/>
    </source>
</evidence>
<accession>F9WV38</accession>
<dbReference type="InterPro" id="IPR050611">
    <property type="entry name" value="ABCF"/>
</dbReference>
<evidence type="ECO:0000313" key="6">
    <source>
        <dbReference type="EMBL" id="CCD21443.1"/>
    </source>
</evidence>
<dbReference type="PROSITE" id="PS50893">
    <property type="entry name" value="ABC_TRANSPORTER_2"/>
    <property type="match status" value="1"/>
</dbReference>
<dbReference type="InterPro" id="IPR017871">
    <property type="entry name" value="ABC_transporter-like_CS"/>
</dbReference>
<dbReference type="GO" id="GO:0005524">
    <property type="term" value="F:ATP binding"/>
    <property type="evidence" value="ECO:0007669"/>
    <property type="project" value="UniProtKB-KW"/>
</dbReference>
<dbReference type="InterPro" id="IPR027417">
    <property type="entry name" value="P-loop_NTPase"/>
</dbReference>
<dbReference type="PANTHER" id="PTHR19211">
    <property type="entry name" value="ATP-BINDING TRANSPORT PROTEIN-RELATED"/>
    <property type="match status" value="1"/>
</dbReference>
<evidence type="ECO:0000259" key="5">
    <source>
        <dbReference type="PROSITE" id="PS50893"/>
    </source>
</evidence>
<dbReference type="InterPro" id="IPR003593">
    <property type="entry name" value="AAA+_ATPase"/>
</dbReference>
<dbReference type="EMBL" id="CAEX01007689">
    <property type="protein sequence ID" value="CCD21443.1"/>
    <property type="molecule type" value="Genomic_DNA"/>
</dbReference>
<dbReference type="FunFam" id="3.40.50.300:FF:001092">
    <property type="entry name" value="ATP-binding cassette sub-family F member 2"/>
    <property type="match status" value="1"/>
</dbReference>
<evidence type="ECO:0000256" key="1">
    <source>
        <dbReference type="ARBA" id="ARBA00022737"/>
    </source>
</evidence>
<dbReference type="InterPro" id="IPR003439">
    <property type="entry name" value="ABC_transporter-like_ATP-bd"/>
</dbReference>
<evidence type="ECO:0000256" key="2">
    <source>
        <dbReference type="ARBA" id="ARBA00022741"/>
    </source>
</evidence>
<feature type="region of interest" description="Disordered" evidence="4">
    <location>
        <begin position="258"/>
        <end position="320"/>
    </location>
</feature>
<dbReference type="Gene3D" id="3.40.50.300">
    <property type="entry name" value="P-loop containing nucleotide triphosphate hydrolases"/>
    <property type="match status" value="1"/>
</dbReference>
<evidence type="ECO:0000256" key="3">
    <source>
        <dbReference type="ARBA" id="ARBA00022840"/>
    </source>
</evidence>
<proteinExistence type="predicted"/>
<dbReference type="CDD" id="cd03221">
    <property type="entry name" value="ABCF_EF-3"/>
    <property type="match status" value="1"/>
</dbReference>
<keyword evidence="2" id="KW-0547">Nucleotide-binding</keyword>
<gene>
    <name evidence="6" type="ORF">TvY486_0043450</name>
</gene>
<keyword evidence="1" id="KW-0677">Repeat</keyword>
<dbReference type="PANTHER" id="PTHR19211:SF14">
    <property type="entry name" value="ATP-BINDING CASSETTE SUB-FAMILY F MEMBER 1"/>
    <property type="match status" value="1"/>
</dbReference>
<dbReference type="Proteomes" id="UP000009027">
    <property type="component" value="Unassembled WGS sequence"/>
</dbReference>
<protein>
    <submittedName>
        <fullName evidence="6">ABC transporter, putative</fullName>
    </submittedName>
</protein>
<dbReference type="AlphaFoldDB" id="F9WV38"/>
<organism evidence="6 7">
    <name type="scientific">Trypanosoma vivax (strain Y486)</name>
    <dbReference type="NCBI Taxonomy" id="1055687"/>
    <lineage>
        <taxon>Eukaryota</taxon>
        <taxon>Discoba</taxon>
        <taxon>Euglenozoa</taxon>
        <taxon>Kinetoplastea</taxon>
        <taxon>Metakinetoplastina</taxon>
        <taxon>Trypanosomatida</taxon>
        <taxon>Trypanosomatidae</taxon>
        <taxon>Trypanosoma</taxon>
        <taxon>Duttonella</taxon>
    </lineage>
</organism>
<dbReference type="GO" id="GO:0016887">
    <property type="term" value="F:ATP hydrolysis activity"/>
    <property type="evidence" value="ECO:0007669"/>
    <property type="project" value="InterPro"/>
</dbReference>